<dbReference type="Gene3D" id="3.20.20.80">
    <property type="entry name" value="Glycosidases"/>
    <property type="match status" value="1"/>
</dbReference>
<dbReference type="InterPro" id="IPR025275">
    <property type="entry name" value="DUF4015"/>
</dbReference>
<dbReference type="OrthoDB" id="9774125at2"/>
<proteinExistence type="predicted"/>
<protein>
    <recommendedName>
        <fullName evidence="1">DUF4015 domain-containing protein</fullName>
    </recommendedName>
</protein>
<evidence type="ECO:0000259" key="1">
    <source>
        <dbReference type="Pfam" id="PF13200"/>
    </source>
</evidence>
<dbReference type="PROSITE" id="PS51257">
    <property type="entry name" value="PROKAR_LIPOPROTEIN"/>
    <property type="match status" value="1"/>
</dbReference>
<name>A0A3D9HUG5_9BACL</name>
<dbReference type="EMBL" id="QRDY01000026">
    <property type="protein sequence ID" value="RED53142.1"/>
    <property type="molecule type" value="Genomic_DNA"/>
</dbReference>
<evidence type="ECO:0000313" key="3">
    <source>
        <dbReference type="Proteomes" id="UP000256869"/>
    </source>
</evidence>
<feature type="domain" description="DUF4015" evidence="1">
    <location>
        <begin position="82"/>
        <end position="403"/>
    </location>
</feature>
<dbReference type="SUPFAM" id="SSF51445">
    <property type="entry name" value="(Trans)glycosidases"/>
    <property type="match status" value="1"/>
</dbReference>
<reference evidence="2 3" key="1">
    <citation type="submission" date="2018-07" db="EMBL/GenBank/DDBJ databases">
        <title>Genomic Encyclopedia of Type Strains, Phase III (KMG-III): the genomes of soil and plant-associated and newly described type strains.</title>
        <authorList>
            <person name="Whitman W."/>
        </authorList>
    </citation>
    <scope>NUCLEOTIDE SEQUENCE [LARGE SCALE GENOMIC DNA]</scope>
    <source>
        <strain evidence="2 3">CECT 8236</strain>
    </source>
</reference>
<gene>
    <name evidence="2" type="ORF">DFP95_1262</name>
</gene>
<dbReference type="InterPro" id="IPR017853">
    <property type="entry name" value="GH"/>
</dbReference>
<dbReference type="RefSeq" id="WP_115995445.1">
    <property type="nucleotide sequence ID" value="NZ_QRDY01000026.1"/>
</dbReference>
<dbReference type="Proteomes" id="UP000256869">
    <property type="component" value="Unassembled WGS sequence"/>
</dbReference>
<dbReference type="Pfam" id="PF13200">
    <property type="entry name" value="DUF4015"/>
    <property type="match status" value="1"/>
</dbReference>
<accession>A0A3D9HUG5</accession>
<organism evidence="2 3">
    <name type="scientific">Cohnella lupini</name>
    <dbReference type="NCBI Taxonomy" id="1294267"/>
    <lineage>
        <taxon>Bacteria</taxon>
        <taxon>Bacillati</taxon>
        <taxon>Bacillota</taxon>
        <taxon>Bacilli</taxon>
        <taxon>Bacillales</taxon>
        <taxon>Paenibacillaceae</taxon>
        <taxon>Cohnella</taxon>
    </lineage>
</organism>
<sequence length="408" mass="46121">MVMYRSMGIIGTAALLFSTMCSLVGCGIDSRAELKKSQDQLTRKYAQQDADKRTMILQSQEKKNNEDVIPVSLMPVKKPVRAIYVSAHVANSGRMKELINLLNETELNAVVLDINSGVALSSPSRTGNKNDYSKLTISNKKSSQHFQQVIKQLKQKNIYLIARIVTFKNPTLVEAVPAWALKRKNGKLWRERNGTPWIDPFKQEAWEYPLALAEQAAKIGFDEVQYDYVRFPENAAKVDREVAYANSQGWTKEEAIRKFLHRATLRMHKYGVKVSADVFGIVGSSNDDLGIGQKWTSIAREVDVISPMIYPSHYSKGMWGIRNPDLSPGTIITHAIQDTIKQNKKLNEKGFATAKVRPWLQGFTAGWIHPHQKYGAQQIREQIVAARNAGITSYMIWNSSNRYPKFTT</sequence>
<evidence type="ECO:0000313" key="2">
    <source>
        <dbReference type="EMBL" id="RED53142.1"/>
    </source>
</evidence>
<dbReference type="AlphaFoldDB" id="A0A3D9HUG5"/>
<keyword evidence="3" id="KW-1185">Reference proteome</keyword>
<comment type="caution">
    <text evidence="2">The sequence shown here is derived from an EMBL/GenBank/DDBJ whole genome shotgun (WGS) entry which is preliminary data.</text>
</comment>